<feature type="region of interest" description="Disordered" evidence="1">
    <location>
        <begin position="135"/>
        <end position="159"/>
    </location>
</feature>
<sequence>KWLKLHRPSKGTLEKAVQATRQRTIVFEGNVLRCHPAVSSRPGKYKTAWDALVAGCRRNDVSAAVVFLPEGSRDFGLHDRAPAGARLYGEKKPWGCRWWTRWISNVERAVQMGCALLEVYYFNGKRGRGKVEDFTTAGSERMRREQISSKKERPDSSSAYSREVQRLFLAWLPKDEREFLEESEGLGNSQKAEVAWLERKGYAFVEKEVSEFTASLFKAIGRAREEGTPENTWA</sequence>
<organism evidence="2 3">
    <name type="scientific">Symbiodinium pilosum</name>
    <name type="common">Dinoflagellate</name>
    <dbReference type="NCBI Taxonomy" id="2952"/>
    <lineage>
        <taxon>Eukaryota</taxon>
        <taxon>Sar</taxon>
        <taxon>Alveolata</taxon>
        <taxon>Dinophyceae</taxon>
        <taxon>Suessiales</taxon>
        <taxon>Symbiodiniaceae</taxon>
        <taxon>Symbiodinium</taxon>
    </lineage>
</organism>
<protein>
    <submittedName>
        <fullName evidence="2">Uncharacterized protein</fullName>
    </submittedName>
</protein>
<comment type="caution">
    <text evidence="2">The sequence shown here is derived from an EMBL/GenBank/DDBJ whole genome shotgun (WGS) entry which is preliminary data.</text>
</comment>
<feature type="compositionally biased region" description="Basic and acidic residues" evidence="1">
    <location>
        <begin position="140"/>
        <end position="155"/>
    </location>
</feature>
<evidence type="ECO:0000256" key="1">
    <source>
        <dbReference type="SAM" id="MobiDB-lite"/>
    </source>
</evidence>
<feature type="non-terminal residue" evidence="2">
    <location>
        <position position="1"/>
    </location>
</feature>
<name>A0A812PZR2_SYMPI</name>
<evidence type="ECO:0000313" key="2">
    <source>
        <dbReference type="EMBL" id="CAE7384801.1"/>
    </source>
</evidence>
<dbReference type="OrthoDB" id="10491524at2759"/>
<dbReference type="AlphaFoldDB" id="A0A812PZR2"/>
<evidence type="ECO:0000313" key="3">
    <source>
        <dbReference type="Proteomes" id="UP000649617"/>
    </source>
</evidence>
<accession>A0A812PZR2</accession>
<dbReference type="Proteomes" id="UP000649617">
    <property type="component" value="Unassembled WGS sequence"/>
</dbReference>
<gene>
    <name evidence="2" type="ORF">SPIL2461_LOCUS9410</name>
</gene>
<proteinExistence type="predicted"/>
<keyword evidence="3" id="KW-1185">Reference proteome</keyword>
<dbReference type="EMBL" id="CAJNIZ010016338">
    <property type="protein sequence ID" value="CAE7384801.1"/>
    <property type="molecule type" value="Genomic_DNA"/>
</dbReference>
<reference evidence="2" key="1">
    <citation type="submission" date="2021-02" db="EMBL/GenBank/DDBJ databases">
        <authorList>
            <person name="Dougan E. K."/>
            <person name="Rhodes N."/>
            <person name="Thang M."/>
            <person name="Chan C."/>
        </authorList>
    </citation>
    <scope>NUCLEOTIDE SEQUENCE</scope>
</reference>